<feature type="compositionally biased region" description="Pro residues" evidence="1">
    <location>
        <begin position="254"/>
        <end position="264"/>
    </location>
</feature>
<reference evidence="3" key="1">
    <citation type="journal article" date="2023" name="Commun. Biol.">
        <title>Genome analysis of Parmales, the sister group of diatoms, reveals the evolutionary specialization of diatoms from phago-mixotrophs to photoautotrophs.</title>
        <authorList>
            <person name="Ban H."/>
            <person name="Sato S."/>
            <person name="Yoshikawa S."/>
            <person name="Yamada K."/>
            <person name="Nakamura Y."/>
            <person name="Ichinomiya M."/>
            <person name="Sato N."/>
            <person name="Blanc-Mathieu R."/>
            <person name="Endo H."/>
            <person name="Kuwata A."/>
            <person name="Ogata H."/>
        </authorList>
    </citation>
    <scope>NUCLEOTIDE SEQUENCE [LARGE SCALE GENOMIC DNA]</scope>
    <source>
        <strain evidence="3">NIES 3700</strain>
    </source>
</reference>
<dbReference type="Proteomes" id="UP001165122">
    <property type="component" value="Unassembled WGS sequence"/>
</dbReference>
<feature type="compositionally biased region" description="Polar residues" evidence="1">
    <location>
        <begin position="54"/>
        <end position="64"/>
    </location>
</feature>
<feature type="compositionally biased region" description="Polar residues" evidence="1">
    <location>
        <begin position="16"/>
        <end position="26"/>
    </location>
</feature>
<dbReference type="EMBL" id="BRXW01000550">
    <property type="protein sequence ID" value="GMH65273.1"/>
    <property type="molecule type" value="Genomic_DNA"/>
</dbReference>
<keyword evidence="3" id="KW-1185">Reference proteome</keyword>
<protein>
    <recommendedName>
        <fullName evidence="4">C3H1-type domain-containing protein</fullName>
    </recommendedName>
</protein>
<feature type="compositionally biased region" description="Low complexity" evidence="1">
    <location>
        <begin position="160"/>
        <end position="183"/>
    </location>
</feature>
<organism evidence="2 3">
    <name type="scientific">Triparma laevis f. longispina</name>
    <dbReference type="NCBI Taxonomy" id="1714387"/>
    <lineage>
        <taxon>Eukaryota</taxon>
        <taxon>Sar</taxon>
        <taxon>Stramenopiles</taxon>
        <taxon>Ochrophyta</taxon>
        <taxon>Bolidophyceae</taxon>
        <taxon>Parmales</taxon>
        <taxon>Triparmaceae</taxon>
        <taxon>Triparma</taxon>
    </lineage>
</organism>
<dbReference type="AlphaFoldDB" id="A0A9W7A9U2"/>
<evidence type="ECO:0008006" key="4">
    <source>
        <dbReference type="Google" id="ProtNLM"/>
    </source>
</evidence>
<feature type="compositionally biased region" description="Polar residues" evidence="1">
    <location>
        <begin position="139"/>
        <end position="151"/>
    </location>
</feature>
<feature type="region of interest" description="Disordered" evidence="1">
    <location>
        <begin position="1"/>
        <end position="274"/>
    </location>
</feature>
<comment type="caution">
    <text evidence="2">The sequence shown here is derived from an EMBL/GenBank/DDBJ whole genome shotgun (WGS) entry which is preliminary data.</text>
</comment>
<evidence type="ECO:0000313" key="3">
    <source>
        <dbReference type="Proteomes" id="UP001165122"/>
    </source>
</evidence>
<evidence type="ECO:0000313" key="2">
    <source>
        <dbReference type="EMBL" id="GMH65273.1"/>
    </source>
</evidence>
<proteinExistence type="predicted"/>
<feature type="compositionally biased region" description="Basic residues" evidence="1">
    <location>
        <begin position="191"/>
        <end position="200"/>
    </location>
</feature>
<accession>A0A9W7A9U2</accession>
<sequence>MSAWPSLPPSNWSSPTANPAPNQIHSSARPPRPSQPKKQLHPSPHPTHTPTSTYGNKDTTQSYALSSESPLSSNPPSPTLSSSGSESVDANRRSDESTNNSYLQTQHPTQPPHQTQTHTQQPYQTQPYYSGNPNPNYPTQTNVGWGDNTRNSSHHHHHPSTTTPSHQPTFHQQAHAQYHQQQQNVNTAHAYHPHPHHQVHPQHPYHNQTGHSFPHNGNSPNFMVTPTRPKAPPQPHQAHPPNTTHNPNYTPTSTAPPTPNPSNPPSASSSLSGTTLRANSDQLKTYLRKKACLYEPTTSHAIAYVTWHVGKNLSSTTGHFTRQQLQTDVHFIVGRQIENNTVTRTKVNRCMQIILNSCFHYVIPKPSGYDHKSALSFSKSFRSATEASNCSLDMSGPWSGLTQRFQQCQNDPNSAMFKAKKKRGLVDVEENTVLLCFNDNVRSVEDIIYSHNEFIRDIAMSNNLRMTPEDWKYFYLGSNNAAAATNSPIGACSSPFHDTFVIVPNTVGDEDCGRISKNNLSKFRTSWCEKRYTHESKNCAFAHPENNHGWCRRNPELHSYEPQMCKDVKFVPSLRAFVNSCPEGLTCKAAHSYEEIHYHPRFYKTHACCGKDCNHADSLENGAEEEQTMMRCRGASMDICPFIHYDGYVGSESPLHSSSIQHPVPQIVGGNTGSSTFSFSLSSIEPGNSDHSGSWGGPKLSPMIYVNPSPISDFEKTMKLPGLVELFRQNGKCLLHHWEGKEGEEKREA</sequence>
<feature type="compositionally biased region" description="Low complexity" evidence="1">
    <location>
        <begin position="1"/>
        <end position="15"/>
    </location>
</feature>
<name>A0A9W7A9U2_9STRA</name>
<feature type="compositionally biased region" description="Polar residues" evidence="1">
    <location>
        <begin position="207"/>
        <end position="224"/>
    </location>
</feature>
<feature type="compositionally biased region" description="Low complexity" evidence="1">
    <location>
        <begin position="236"/>
        <end position="253"/>
    </location>
</feature>
<feature type="compositionally biased region" description="Low complexity" evidence="1">
    <location>
        <begin position="104"/>
        <end position="138"/>
    </location>
</feature>
<gene>
    <name evidence="2" type="ORF">TrLO_g12534</name>
</gene>
<feature type="compositionally biased region" description="Low complexity" evidence="1">
    <location>
        <begin position="265"/>
        <end position="274"/>
    </location>
</feature>
<dbReference type="OrthoDB" id="20534at2759"/>
<evidence type="ECO:0000256" key="1">
    <source>
        <dbReference type="SAM" id="MobiDB-lite"/>
    </source>
</evidence>